<reference evidence="1" key="1">
    <citation type="submission" date="2019-09" db="EMBL/GenBank/DDBJ databases">
        <title>Characterisation of the sponge microbiome using genome-centric metagenomics.</title>
        <authorList>
            <person name="Engelberts J.P."/>
            <person name="Robbins S.J."/>
            <person name="De Goeij J.M."/>
            <person name="Aranda M."/>
            <person name="Bell S.C."/>
            <person name="Webster N.S."/>
        </authorList>
    </citation>
    <scope>NUCLEOTIDE SEQUENCE</scope>
    <source>
        <strain evidence="1">SB0662_bin_9</strain>
    </source>
</reference>
<gene>
    <name evidence="1" type="ORF">F4Y08_14280</name>
</gene>
<dbReference type="NCBIfam" id="TIGR01409">
    <property type="entry name" value="TAT_signal_seq"/>
    <property type="match status" value="1"/>
</dbReference>
<name>A0A6B1DWU8_9CHLR</name>
<accession>A0A6B1DWU8</accession>
<sequence>MRKQHGLSRRRFLQTTLMAGVGVGLAACQPLPVSEVAPEDTAAPEPVTVRLWHHWGGGRVPLMDTQIADFMAAYPHITAEVTLQPWGQRLEKLLASITAGTPPDVTMLAQHDMAPFVRAEALLPLTERMAEAGITLDQYYGPEAKAMQREGNVWVLPNTMGGAQNLMFYIPADFEEVGLDPENPPSTWTEMLDAIAKLVVFEDDEIKRLGCTLYGGPDGFRHYMACNDAPMISDDGQTSLIDNELTVESVQFMFDVMEAQGGIEKVAAWQSTTSAFETNPFYSGLQSIQFSGGWNYFYVKDQAPDLDYLSAVSPVNNDSPWVGSYNYSWGYAMPRGTKVPDAAWQLLKWLTYDLEGSCKFMTAQLQAHPLKACSETPAYQTAPFWPVVEEATERTKVYGNSFPVWNEVGDVMRSSLEEVYYHRKTPAEAVAEVGVRLQEMLDEWWAEA</sequence>
<dbReference type="PANTHER" id="PTHR43649:SF30">
    <property type="entry name" value="ABC TRANSPORTER SUBSTRATE-BINDING PROTEIN"/>
    <property type="match status" value="1"/>
</dbReference>
<organism evidence="1">
    <name type="scientific">Caldilineaceae bacterium SB0662_bin_9</name>
    <dbReference type="NCBI Taxonomy" id="2605258"/>
    <lineage>
        <taxon>Bacteria</taxon>
        <taxon>Bacillati</taxon>
        <taxon>Chloroflexota</taxon>
        <taxon>Caldilineae</taxon>
        <taxon>Caldilineales</taxon>
        <taxon>Caldilineaceae</taxon>
    </lineage>
</organism>
<evidence type="ECO:0000313" key="1">
    <source>
        <dbReference type="EMBL" id="MYD91476.1"/>
    </source>
</evidence>
<dbReference type="PANTHER" id="PTHR43649">
    <property type="entry name" value="ARABINOSE-BINDING PROTEIN-RELATED"/>
    <property type="match status" value="1"/>
</dbReference>
<dbReference type="InterPro" id="IPR050490">
    <property type="entry name" value="Bact_solute-bd_prot1"/>
</dbReference>
<proteinExistence type="predicted"/>
<dbReference type="SUPFAM" id="SSF53850">
    <property type="entry name" value="Periplasmic binding protein-like II"/>
    <property type="match status" value="1"/>
</dbReference>
<dbReference type="EMBL" id="VXPY01000097">
    <property type="protein sequence ID" value="MYD91476.1"/>
    <property type="molecule type" value="Genomic_DNA"/>
</dbReference>
<dbReference type="PROSITE" id="PS51257">
    <property type="entry name" value="PROKAR_LIPOPROTEIN"/>
    <property type="match status" value="1"/>
</dbReference>
<dbReference type="InterPro" id="IPR019546">
    <property type="entry name" value="TAT_signal_bac_arc"/>
</dbReference>
<dbReference type="AlphaFoldDB" id="A0A6B1DWU8"/>
<dbReference type="InterPro" id="IPR006059">
    <property type="entry name" value="SBP"/>
</dbReference>
<dbReference type="Gene3D" id="3.40.190.10">
    <property type="entry name" value="Periplasmic binding protein-like II"/>
    <property type="match status" value="1"/>
</dbReference>
<dbReference type="PROSITE" id="PS51318">
    <property type="entry name" value="TAT"/>
    <property type="match status" value="1"/>
</dbReference>
<comment type="caution">
    <text evidence="1">The sequence shown here is derived from an EMBL/GenBank/DDBJ whole genome shotgun (WGS) entry which is preliminary data.</text>
</comment>
<protein>
    <submittedName>
        <fullName evidence="1">Extracellular solute-binding protein</fullName>
    </submittedName>
</protein>
<dbReference type="InterPro" id="IPR006311">
    <property type="entry name" value="TAT_signal"/>
</dbReference>
<dbReference type="Pfam" id="PF01547">
    <property type="entry name" value="SBP_bac_1"/>
    <property type="match status" value="1"/>
</dbReference>